<dbReference type="InterPro" id="IPR052835">
    <property type="entry name" value="Nepro"/>
</dbReference>
<evidence type="ECO:0000259" key="1">
    <source>
        <dbReference type="Pfam" id="PF14780"/>
    </source>
</evidence>
<evidence type="ECO:0000313" key="2">
    <source>
        <dbReference type="EMBL" id="JAS27321.1"/>
    </source>
</evidence>
<proteinExistence type="predicted"/>
<reference evidence="2" key="1">
    <citation type="submission" date="2015-12" db="EMBL/GenBank/DDBJ databases">
        <title>De novo transcriptome assembly of four potential Pierce s Disease insect vectors from Arizona vineyards.</title>
        <authorList>
            <person name="Tassone E.E."/>
        </authorList>
    </citation>
    <scope>NUCLEOTIDE SEQUENCE</scope>
</reference>
<dbReference type="AlphaFoldDB" id="A0A1B6DNS8"/>
<name>A0A1B6DNS8_9HEMI</name>
<dbReference type="GO" id="GO:0005634">
    <property type="term" value="C:nucleus"/>
    <property type="evidence" value="ECO:0007669"/>
    <property type="project" value="TreeGrafter"/>
</dbReference>
<dbReference type="EMBL" id="GEDC01009977">
    <property type="protein sequence ID" value="JAS27321.1"/>
    <property type="molecule type" value="Transcribed_RNA"/>
</dbReference>
<dbReference type="PANTHER" id="PTHR34761">
    <property type="entry name" value="NUCLEOLUS AND NEURAL PROGENITOR PROTEIN"/>
    <property type="match status" value="1"/>
</dbReference>
<organism evidence="2">
    <name type="scientific">Clastoptera arizonana</name>
    <name type="common">Arizona spittle bug</name>
    <dbReference type="NCBI Taxonomy" id="38151"/>
    <lineage>
        <taxon>Eukaryota</taxon>
        <taxon>Metazoa</taxon>
        <taxon>Ecdysozoa</taxon>
        <taxon>Arthropoda</taxon>
        <taxon>Hexapoda</taxon>
        <taxon>Insecta</taxon>
        <taxon>Pterygota</taxon>
        <taxon>Neoptera</taxon>
        <taxon>Paraneoptera</taxon>
        <taxon>Hemiptera</taxon>
        <taxon>Auchenorrhyncha</taxon>
        <taxon>Cercopoidea</taxon>
        <taxon>Clastopteridae</taxon>
        <taxon>Clastoptera</taxon>
    </lineage>
</organism>
<dbReference type="GO" id="GO:0045747">
    <property type="term" value="P:positive regulation of Notch signaling pathway"/>
    <property type="evidence" value="ECO:0007669"/>
    <property type="project" value="TreeGrafter"/>
</dbReference>
<gene>
    <name evidence="2" type="ORF">g.36649</name>
</gene>
<accession>A0A1B6DNS8</accession>
<dbReference type="Pfam" id="PF14780">
    <property type="entry name" value="NEPRO_N"/>
    <property type="match status" value="1"/>
</dbReference>
<protein>
    <recommendedName>
        <fullName evidence="1">Nucleolus and neural progenitor protein-like N-terminal domain-containing protein</fullName>
    </recommendedName>
</protein>
<feature type="domain" description="Nucleolus and neural progenitor protein-like N-terminal" evidence="1">
    <location>
        <begin position="7"/>
        <end position="186"/>
    </location>
</feature>
<dbReference type="InterPro" id="IPR027951">
    <property type="entry name" value="Nepro_N"/>
</dbReference>
<feature type="non-terminal residue" evidence="2">
    <location>
        <position position="299"/>
    </location>
</feature>
<dbReference type="PANTHER" id="PTHR34761:SF1">
    <property type="entry name" value="NUCLEOLUS AND NEURAL PROGENITOR PROTEIN"/>
    <property type="match status" value="1"/>
</dbReference>
<sequence>MNLEVFWNQLNLLPPKQCIVKLTDDTQKITAQKVKHLYLEITDFFTNQLNSFHMEAAALSRLLYRLKKRLRLDKGIQAMVKVNQSLNHYLNMNFIKDLVKISESLKSGYGPSKQMLQWVLVRLQGLAKIFHRVYRTCLEAGEQLNLRLKTGHLWNYTLVALAITSRIWTFSMYIVKNVCEWYLKLYNFLDNLNSNQEPWLPEDYVFPKDLIQFLDKPAYLVKQTRTQDPEVISEFLKDLGKEERESKSCENKTIQYNFEISDDLGEEISREQIKTENIHNVVLTPNRKRSNNNEDINLD</sequence>